<sequence>MAQAREFLIKHCSTPSIVALDDLIANVDRNLGNLLHSPGSLTLIDHGRSLTGPAWRRPDLVAGNAFMNVVRDLLGPAAETLPFRGAVMAEYTTIVSKVSPAMPELKQLLDHLLDPLDSRAAHDFLHGRSAPGSIARRIGVVA</sequence>
<dbReference type="STRING" id="1385515.GCA_000423325_01732"/>
<dbReference type="eggNOG" id="ENOG5033M5W">
    <property type="taxonomic scope" value="Bacteria"/>
</dbReference>
<reference evidence="1 2" key="1">
    <citation type="submission" date="2013-08" db="EMBL/GenBank/DDBJ databases">
        <title>Genomic analysis of Lysobacter defluvii.</title>
        <authorList>
            <person name="Wang Q."/>
            <person name="Wang G."/>
        </authorList>
    </citation>
    <scope>NUCLEOTIDE SEQUENCE [LARGE SCALE GENOMIC DNA]</scope>
    <source>
        <strain evidence="1 2">IMMIB APB-9</strain>
    </source>
</reference>
<gene>
    <name evidence="1" type="ORF">N791_00405</name>
</gene>
<keyword evidence="2" id="KW-1185">Reference proteome</keyword>
<proteinExistence type="predicted"/>
<evidence type="ECO:0000313" key="1">
    <source>
        <dbReference type="EMBL" id="KGO99770.1"/>
    </source>
</evidence>
<accession>A0A0A0M9M2</accession>
<dbReference type="EMBL" id="AVBH01000004">
    <property type="protein sequence ID" value="KGO99770.1"/>
    <property type="molecule type" value="Genomic_DNA"/>
</dbReference>
<evidence type="ECO:0008006" key="3">
    <source>
        <dbReference type="Google" id="ProtNLM"/>
    </source>
</evidence>
<comment type="caution">
    <text evidence="1">The sequence shown here is derived from an EMBL/GenBank/DDBJ whole genome shotgun (WGS) entry which is preliminary data.</text>
</comment>
<dbReference type="AlphaFoldDB" id="A0A0A0M9M2"/>
<organism evidence="1 2">
    <name type="scientific">Lysobacter defluvii IMMIB APB-9 = DSM 18482</name>
    <dbReference type="NCBI Taxonomy" id="1385515"/>
    <lineage>
        <taxon>Bacteria</taxon>
        <taxon>Pseudomonadati</taxon>
        <taxon>Pseudomonadota</taxon>
        <taxon>Gammaproteobacteria</taxon>
        <taxon>Lysobacterales</taxon>
        <taxon>Lysobacteraceae</taxon>
        <taxon>Novilysobacter</taxon>
    </lineage>
</organism>
<protein>
    <recommendedName>
        <fullName evidence="3">PI3K/PI4K catalytic domain-containing protein</fullName>
    </recommendedName>
</protein>
<evidence type="ECO:0000313" key="2">
    <source>
        <dbReference type="Proteomes" id="UP000030003"/>
    </source>
</evidence>
<dbReference type="Proteomes" id="UP000030003">
    <property type="component" value="Unassembled WGS sequence"/>
</dbReference>
<name>A0A0A0M9M2_9GAMM</name>